<dbReference type="Gene3D" id="3.40.720.10">
    <property type="entry name" value="Alkaline Phosphatase, subunit A"/>
    <property type="match status" value="1"/>
</dbReference>
<evidence type="ECO:0000256" key="1">
    <source>
        <dbReference type="SAM" id="MobiDB-lite"/>
    </source>
</evidence>
<dbReference type="OrthoDB" id="413313at2759"/>
<dbReference type="InterPro" id="IPR004245">
    <property type="entry name" value="DUF229"/>
</dbReference>
<dbReference type="PANTHER" id="PTHR10974">
    <property type="entry name" value="FI08016P-RELATED"/>
    <property type="match status" value="1"/>
</dbReference>
<dbReference type="PANTHER" id="PTHR10974:SF1">
    <property type="entry name" value="FI08016P-RELATED"/>
    <property type="match status" value="1"/>
</dbReference>
<dbReference type="Proteomes" id="UP000039865">
    <property type="component" value="Unassembled WGS sequence"/>
</dbReference>
<sequence length="664" mass="76948">MLRKIVQSAKRKSYQDQEDERNQYVNHSSSPGDEFTFAAEDPKFYQRPEFNLVMLIVSLITANALYQYVALQTCEYDGLYECIDKFLLPNLAECLILTGISALIFTAVLYVNLSCKNKTKLTILVLVLVNIFLMSITNTTIAKNKFGGMYGVAFILYVIIFTIILSIRRCILSIKPYMNLRRLLVLSFIVLLYFRFSFSTKVMRSCDNWEKGLFGEMIHSEKYCHIPPPKICMYELTDRIQDFSFIDCSNRLADEAVIEKAFGIKEPFVGLADTTQFTQQERTFDRFPYSVYKHSKGYSSYDEAKKAGHEMIVDVKDSRLDIIVNRNEKLVEERKKLQKGPRALNDNLIVIFVDALSRQRAHFKMPETMKFFKSQDTLEFYRFHGYHKRTYENALMYLYGMSVDDLGGDVRENKNQSVVEFFKEQGYIVGHAGNLCESNVFEQGDWIMRYIKNSIADHESLSHACDPHYHNPENSFGPFQGPFSIVRRCIYKRDTFEYVTDFGKKFMSTYKNEKKVMMLDFIDFHEGTGEVVNYLDAPLAKFLNEIQNEDTTIMLMSDHGFHMGGLKIAVAGYEYTTELLLPAMMVSNLKGLTQTQQTNIEYNQQKLITHKELFNFWKFWASGKDDHDLSFVSKMPDDSETCHKIGEFCKCQNFQSTPPGHSSL</sequence>
<feature type="transmembrane region" description="Helical" evidence="2">
    <location>
        <begin position="52"/>
        <end position="70"/>
    </location>
</feature>
<name>A0A077ZUZ2_STYLE</name>
<proteinExistence type="predicted"/>
<keyword evidence="4" id="KW-1185">Reference proteome</keyword>
<dbReference type="SUPFAM" id="SSF53649">
    <property type="entry name" value="Alkaline phosphatase-like"/>
    <property type="match status" value="1"/>
</dbReference>
<dbReference type="InParanoid" id="A0A077ZUZ2"/>
<keyword evidence="2" id="KW-0812">Transmembrane</keyword>
<keyword evidence="2" id="KW-1133">Transmembrane helix</keyword>
<evidence type="ECO:0000313" key="3">
    <source>
        <dbReference type="EMBL" id="CDW73399.1"/>
    </source>
</evidence>
<protein>
    <submittedName>
        <fullName evidence="3">Duf229 domain containing protein</fullName>
    </submittedName>
</protein>
<keyword evidence="2" id="KW-0472">Membrane</keyword>
<feature type="transmembrane region" description="Helical" evidence="2">
    <location>
        <begin position="123"/>
        <end position="142"/>
    </location>
</feature>
<feature type="transmembrane region" description="Helical" evidence="2">
    <location>
        <begin position="90"/>
        <end position="111"/>
    </location>
</feature>
<accession>A0A077ZUZ2</accession>
<dbReference type="EMBL" id="CCKQ01002308">
    <property type="protein sequence ID" value="CDW73399.1"/>
    <property type="molecule type" value="Genomic_DNA"/>
</dbReference>
<dbReference type="OMA" id="RNTWITN"/>
<gene>
    <name evidence="3" type="primary">Contig9401.g10048</name>
    <name evidence="3" type="ORF">STYLEM_2375</name>
</gene>
<evidence type="ECO:0000256" key="2">
    <source>
        <dbReference type="SAM" id="Phobius"/>
    </source>
</evidence>
<dbReference type="AlphaFoldDB" id="A0A077ZUZ2"/>
<dbReference type="Pfam" id="PF02995">
    <property type="entry name" value="DUF229"/>
    <property type="match status" value="1"/>
</dbReference>
<dbReference type="GO" id="GO:0005615">
    <property type="term" value="C:extracellular space"/>
    <property type="evidence" value="ECO:0007669"/>
    <property type="project" value="TreeGrafter"/>
</dbReference>
<evidence type="ECO:0000313" key="4">
    <source>
        <dbReference type="Proteomes" id="UP000039865"/>
    </source>
</evidence>
<dbReference type="InterPro" id="IPR017850">
    <property type="entry name" value="Alkaline_phosphatase_core_sf"/>
</dbReference>
<organism evidence="3 4">
    <name type="scientific">Stylonychia lemnae</name>
    <name type="common">Ciliate</name>
    <dbReference type="NCBI Taxonomy" id="5949"/>
    <lineage>
        <taxon>Eukaryota</taxon>
        <taxon>Sar</taxon>
        <taxon>Alveolata</taxon>
        <taxon>Ciliophora</taxon>
        <taxon>Intramacronucleata</taxon>
        <taxon>Spirotrichea</taxon>
        <taxon>Stichotrichia</taxon>
        <taxon>Sporadotrichida</taxon>
        <taxon>Oxytrichidae</taxon>
        <taxon>Stylonychinae</taxon>
        <taxon>Stylonychia</taxon>
    </lineage>
</organism>
<feature type="region of interest" description="Disordered" evidence="1">
    <location>
        <begin position="9"/>
        <end position="33"/>
    </location>
</feature>
<feature type="transmembrane region" description="Helical" evidence="2">
    <location>
        <begin position="179"/>
        <end position="196"/>
    </location>
</feature>
<reference evidence="3 4" key="1">
    <citation type="submission" date="2014-06" db="EMBL/GenBank/DDBJ databases">
        <authorList>
            <person name="Swart Estienne"/>
        </authorList>
    </citation>
    <scope>NUCLEOTIDE SEQUENCE [LARGE SCALE GENOMIC DNA]</scope>
    <source>
        <strain evidence="3 4">130c</strain>
    </source>
</reference>
<feature type="transmembrane region" description="Helical" evidence="2">
    <location>
        <begin position="148"/>
        <end position="167"/>
    </location>
</feature>